<dbReference type="Gene3D" id="2.150.10.10">
    <property type="entry name" value="Serralysin-like metalloprotease, C-terminal"/>
    <property type="match status" value="4"/>
</dbReference>
<dbReference type="PROSITE" id="PS00330">
    <property type="entry name" value="HEMOLYSIN_CALCIUM"/>
    <property type="match status" value="1"/>
</dbReference>
<dbReference type="EMBL" id="RYFI01000010">
    <property type="protein sequence ID" value="RXF73098.1"/>
    <property type="molecule type" value="Genomic_DNA"/>
</dbReference>
<protein>
    <submittedName>
        <fullName evidence="3">Calcium-binding protein</fullName>
    </submittedName>
</protein>
<dbReference type="Proteomes" id="UP000289708">
    <property type="component" value="Unassembled WGS sequence"/>
</dbReference>
<gene>
    <name evidence="3" type="ORF">EK403_11450</name>
</gene>
<dbReference type="InterPro" id="IPR018511">
    <property type="entry name" value="Hemolysin-typ_Ca-bd_CS"/>
</dbReference>
<comment type="subcellular location">
    <subcellularLocation>
        <location evidence="1">Secreted</location>
    </subcellularLocation>
</comment>
<dbReference type="AlphaFoldDB" id="A0A4Q0MHU9"/>
<dbReference type="PANTHER" id="PTHR38340:SF1">
    <property type="entry name" value="S-LAYER PROTEIN"/>
    <property type="match status" value="1"/>
</dbReference>
<sequence>MAMPKIGAATQVAHPNHIVGQQVNATVAANANGGFAIAYTDVSQNNYEMTTFKADGSLLQTMNFAFTHFQSSDDEDFGATSSIDNRIELVGREDGGITAAFLDTAHGGVVEQTYWAHSPVGGELGVYYGAGAGSPFLSLASTGNVILGHGLQGGDVKVHWMQPNSDEHPEPHDIYNSPAAENRVEVEGVYDPKDSTYAVDQDDVVLVYRNAATGAVHIESTSGNTVVGFGSDPHIAALAGGGFAVTWDVGGGQVLARIFEADGKTPRGAAVAVDNAGASQSHVCSLDDGRFLVTWRDYDASGVAPKSSIMGHIYNADGSSNSGPFTIETATGYGVTMGAPRADQLVDGRIVVTYHDGVSAATTDVKYRILDAREEGLFLAGGKLDDDFVGTDFADIVATGKGADKVAAGAAADALSGGAGKDKLYGEAGTDRLFGDAGKDTLDGGLGIDTTTGGFGDDWHYVDNAKDVVVEKAFQGAADRVLTSVDYALAADAQVEILSTADDAGVTPLKLTGNDFANTIIGNAGANALEGKGGSDTLQGGNGDDVYIVESAGDQVVEAFGQGIDTVKSGVTYTLSDNVENLQLTGSLDIGGVGNAGANTLTGNAGANTLNGKGDADLMIGGKGGDTYVVDHASDKTVESAGEGNDTVVATVDYALGAGQSIEKLVIASQGSVTPLKLTGNELGQTIEGNAGANVLNGGGGIDVLQGFGGKDVFAFTTTLGAGNIDKVTDFSTLDDLIGLDSAIFSKVGPDGALAASAFAVGATAADASDRIIYNSGTGALLYDQDGAGGAAAQQFAVISVGLTTLTSADFLVL</sequence>
<dbReference type="GO" id="GO:0005509">
    <property type="term" value="F:calcium ion binding"/>
    <property type="evidence" value="ECO:0007669"/>
    <property type="project" value="InterPro"/>
</dbReference>
<name>A0A4Q0MHU9_9HYPH</name>
<dbReference type="InterPro" id="IPR011049">
    <property type="entry name" value="Serralysin-like_metalloprot_C"/>
</dbReference>
<organism evidence="3 4">
    <name type="scientific">Hansschlegelia zhihuaiae</name>
    <dbReference type="NCBI Taxonomy" id="405005"/>
    <lineage>
        <taxon>Bacteria</taxon>
        <taxon>Pseudomonadati</taxon>
        <taxon>Pseudomonadota</taxon>
        <taxon>Alphaproteobacteria</taxon>
        <taxon>Hyphomicrobiales</taxon>
        <taxon>Methylopilaceae</taxon>
        <taxon>Hansschlegelia</taxon>
    </lineage>
</organism>
<reference evidence="3 4" key="1">
    <citation type="submission" date="2018-12" db="EMBL/GenBank/DDBJ databases">
        <title>bacterium Hansschlegelia zhihuaiae S113.</title>
        <authorList>
            <person name="He J."/>
        </authorList>
    </citation>
    <scope>NUCLEOTIDE SEQUENCE [LARGE SCALE GENOMIC DNA]</scope>
    <source>
        <strain evidence="3 4">S 113</strain>
    </source>
</reference>
<proteinExistence type="predicted"/>
<dbReference type="InterPro" id="IPR001343">
    <property type="entry name" value="Hemolysn_Ca-bd"/>
</dbReference>
<dbReference type="Pfam" id="PF00353">
    <property type="entry name" value="HemolysinCabind"/>
    <property type="match status" value="5"/>
</dbReference>
<dbReference type="OrthoDB" id="3817502at2"/>
<evidence type="ECO:0000313" key="4">
    <source>
        <dbReference type="Proteomes" id="UP000289708"/>
    </source>
</evidence>
<dbReference type="InterPro" id="IPR050557">
    <property type="entry name" value="RTX_toxin/Mannuronan_C5-epim"/>
</dbReference>
<comment type="caution">
    <text evidence="3">The sequence shown here is derived from an EMBL/GenBank/DDBJ whole genome shotgun (WGS) entry which is preliminary data.</text>
</comment>
<dbReference type="GO" id="GO:0005576">
    <property type="term" value="C:extracellular region"/>
    <property type="evidence" value="ECO:0007669"/>
    <property type="project" value="UniProtKB-SubCell"/>
</dbReference>
<dbReference type="PANTHER" id="PTHR38340">
    <property type="entry name" value="S-LAYER PROTEIN"/>
    <property type="match status" value="1"/>
</dbReference>
<keyword evidence="4" id="KW-1185">Reference proteome</keyword>
<keyword evidence="2" id="KW-0964">Secreted</keyword>
<dbReference type="SUPFAM" id="SSF51120">
    <property type="entry name" value="beta-Roll"/>
    <property type="match status" value="3"/>
</dbReference>
<dbReference type="PRINTS" id="PR00313">
    <property type="entry name" value="CABNDNGRPT"/>
</dbReference>
<accession>A0A4Q0MHU9</accession>
<evidence type="ECO:0000256" key="1">
    <source>
        <dbReference type="ARBA" id="ARBA00004613"/>
    </source>
</evidence>
<evidence type="ECO:0000256" key="2">
    <source>
        <dbReference type="ARBA" id="ARBA00022525"/>
    </source>
</evidence>
<evidence type="ECO:0000313" key="3">
    <source>
        <dbReference type="EMBL" id="RXF73098.1"/>
    </source>
</evidence>